<dbReference type="EMBL" id="BAYX01000005">
    <property type="protein sequence ID" value="GAJ93308.1"/>
    <property type="molecule type" value="Genomic_DNA"/>
</dbReference>
<dbReference type="RefSeq" id="WP_007697724.1">
    <property type="nucleotide sequence ID" value="NZ_BAYX01000005.1"/>
</dbReference>
<protein>
    <submittedName>
        <fullName evidence="2">Uncharacterized protein</fullName>
    </submittedName>
</protein>
<dbReference type="Proteomes" id="UP000026941">
    <property type="component" value="Unassembled WGS sequence"/>
</dbReference>
<keyword evidence="1" id="KW-0812">Transmembrane</keyword>
<sequence length="70" mass="7958">MVKFIHRNMALVVAPIMTAIAIVSYNVLNLLVRHHHTARHDVYHVVGALLVFGAFYGVIRYMQALPDEDE</sequence>
<feature type="transmembrane region" description="Helical" evidence="1">
    <location>
        <begin position="12"/>
        <end position="31"/>
    </location>
</feature>
<organism evidence="2 3">
    <name type="scientific">Rhizobium rhizogenes NBRC 13257</name>
    <dbReference type="NCBI Taxonomy" id="1220581"/>
    <lineage>
        <taxon>Bacteria</taxon>
        <taxon>Pseudomonadati</taxon>
        <taxon>Pseudomonadota</taxon>
        <taxon>Alphaproteobacteria</taxon>
        <taxon>Hyphomicrobiales</taxon>
        <taxon>Rhizobiaceae</taxon>
        <taxon>Rhizobium/Agrobacterium group</taxon>
        <taxon>Rhizobium</taxon>
    </lineage>
</organism>
<keyword evidence="1" id="KW-1133">Transmembrane helix</keyword>
<accession>A0AA87QD72</accession>
<dbReference type="GeneID" id="86852238"/>
<reference evidence="2 3" key="1">
    <citation type="submission" date="2014-05" db="EMBL/GenBank/DDBJ databases">
        <title>Whole genome shotgun sequence of Rhizobium rhizogenes NBRC 13257.</title>
        <authorList>
            <person name="Katano-Makiyama Y."/>
            <person name="Hosoyama A."/>
            <person name="Hashimoto M."/>
            <person name="Hosoyama Y."/>
            <person name="Noguchi M."/>
            <person name="Tsuchikane K."/>
            <person name="Kimura A."/>
            <person name="Ohji S."/>
            <person name="Ichikawa N."/>
            <person name="Yamazoe A."/>
            <person name="Fujita N."/>
        </authorList>
    </citation>
    <scope>NUCLEOTIDE SEQUENCE [LARGE SCALE GENOMIC DNA]</scope>
    <source>
        <strain evidence="2 3">NBRC 13257</strain>
    </source>
</reference>
<dbReference type="AlphaFoldDB" id="A0AA87QD72"/>
<evidence type="ECO:0000313" key="2">
    <source>
        <dbReference type="EMBL" id="GAJ93308.1"/>
    </source>
</evidence>
<evidence type="ECO:0000313" key="3">
    <source>
        <dbReference type="Proteomes" id="UP000026941"/>
    </source>
</evidence>
<proteinExistence type="predicted"/>
<feature type="transmembrane region" description="Helical" evidence="1">
    <location>
        <begin position="43"/>
        <end position="62"/>
    </location>
</feature>
<gene>
    <name evidence="2" type="ORF">RRH01S_05_03830</name>
</gene>
<comment type="caution">
    <text evidence="2">The sequence shown here is derived from an EMBL/GenBank/DDBJ whole genome shotgun (WGS) entry which is preliminary data.</text>
</comment>
<keyword evidence="1" id="KW-0472">Membrane</keyword>
<evidence type="ECO:0000256" key="1">
    <source>
        <dbReference type="SAM" id="Phobius"/>
    </source>
</evidence>
<name>A0AA87QD72_RHIRH</name>